<dbReference type="Proteomes" id="UP000000657">
    <property type="component" value="Chromosome"/>
</dbReference>
<name>Q0RMX7_FRAAA</name>
<evidence type="ECO:0008006" key="3">
    <source>
        <dbReference type="Google" id="ProtNLM"/>
    </source>
</evidence>
<proteinExistence type="predicted"/>
<protein>
    <recommendedName>
        <fullName evidence="3">SbsA Ig-like domain-containing protein</fullName>
    </recommendedName>
</protein>
<sequence length="341" mass="36715">MVDRSGVAVSWSRHGGADCLRLAGLAGLELEARVRIRPATAVALGTAPPTAGRLLRDGPDLCFLPRFPFLDGTAYVVTVDGAAVAELTRAGSDAAATTEVLAIHPSAATVPRNLLRAYVWFSAPMSEGQAAGHVRLVDDAGDVLAGALLATDQELWDAARRRLTVLLDPARIKRGLAPHREAGYPLRSGAPFRLVVDGGFRDARGRRLRAGAERHYQVADDERRHVDPQAWTLRVPPAGTTAPLRVGFDRPLDHGLIARCLRVVGPEDWPVDGVADVGAEERSWRLTPRHGWAPGPHRLVVDPVLEDLAGNSLGRLFDRDLARPTDDPRGARGVIVPFRPA</sequence>
<dbReference type="RefSeq" id="WP_011603627.1">
    <property type="nucleotide sequence ID" value="NC_008278.1"/>
</dbReference>
<accession>Q0RMX7</accession>
<organism evidence="1 2">
    <name type="scientific">Frankia alni (strain DSM 45986 / CECT 9034 / ACN14a)</name>
    <dbReference type="NCBI Taxonomy" id="326424"/>
    <lineage>
        <taxon>Bacteria</taxon>
        <taxon>Bacillati</taxon>
        <taxon>Actinomycetota</taxon>
        <taxon>Actinomycetes</taxon>
        <taxon>Frankiales</taxon>
        <taxon>Frankiaceae</taxon>
        <taxon>Frankia</taxon>
    </lineage>
</organism>
<dbReference type="EMBL" id="CT573213">
    <property type="protein sequence ID" value="CAJ61119.1"/>
    <property type="molecule type" value="Genomic_DNA"/>
</dbReference>
<dbReference type="eggNOG" id="ENOG502ZCER">
    <property type="taxonomic scope" value="Bacteria"/>
</dbReference>
<evidence type="ECO:0000313" key="1">
    <source>
        <dbReference type="EMBL" id="CAJ61119.1"/>
    </source>
</evidence>
<dbReference type="HOGENOM" id="CLU_057119_0_0_11"/>
<evidence type="ECO:0000313" key="2">
    <source>
        <dbReference type="Proteomes" id="UP000000657"/>
    </source>
</evidence>
<keyword evidence="2" id="KW-1185">Reference proteome</keyword>
<gene>
    <name evidence="1" type="ordered locus">FRAAL2470</name>
</gene>
<dbReference type="KEGG" id="fal:FRAAL2470"/>
<dbReference type="AlphaFoldDB" id="Q0RMX7"/>
<dbReference type="OrthoDB" id="246488at2"/>
<reference evidence="1 2" key="1">
    <citation type="journal article" date="2007" name="Genome Res.">
        <title>Genome characteristics of facultatively symbiotic Frankia sp. strains reflect host range and host plant biogeography.</title>
        <authorList>
            <person name="Normand P."/>
            <person name="Lapierre P."/>
            <person name="Tisa L.S."/>
            <person name="Gogarten J.P."/>
            <person name="Alloisio N."/>
            <person name="Bagnarol E."/>
            <person name="Bassi C.A."/>
            <person name="Berry A.M."/>
            <person name="Bickhart D.M."/>
            <person name="Choisne N."/>
            <person name="Couloux A."/>
            <person name="Cournoyer B."/>
            <person name="Cruveiller S."/>
            <person name="Daubin V."/>
            <person name="Demange N."/>
            <person name="Francino M.P."/>
            <person name="Goltsman E."/>
            <person name="Huang Y."/>
            <person name="Kopp O.R."/>
            <person name="Labarre L."/>
            <person name="Lapidus A."/>
            <person name="Lavire C."/>
            <person name="Marechal J."/>
            <person name="Martinez M."/>
            <person name="Mastronunzio J.E."/>
            <person name="Mullin B.C."/>
            <person name="Niemann J."/>
            <person name="Pujic P."/>
            <person name="Rawnsley T."/>
            <person name="Rouy Z."/>
            <person name="Schenowitz C."/>
            <person name="Sellstedt A."/>
            <person name="Tavares F."/>
            <person name="Tomkins J.P."/>
            <person name="Vallenet D."/>
            <person name="Valverde C."/>
            <person name="Wall L.G."/>
            <person name="Wang Y."/>
            <person name="Medigue C."/>
            <person name="Benson D.R."/>
        </authorList>
    </citation>
    <scope>NUCLEOTIDE SEQUENCE [LARGE SCALE GENOMIC DNA]</scope>
    <source>
        <strain evidence="2">DSM 45986 / CECT 9034 / ACN14a</strain>
    </source>
</reference>